<feature type="compositionally biased region" description="Polar residues" evidence="1">
    <location>
        <begin position="371"/>
        <end position="380"/>
    </location>
</feature>
<dbReference type="EMBL" id="JANIEX010000548">
    <property type="protein sequence ID" value="KAJ3565689.1"/>
    <property type="molecule type" value="Genomic_DNA"/>
</dbReference>
<reference evidence="2" key="1">
    <citation type="submission" date="2022-07" db="EMBL/GenBank/DDBJ databases">
        <title>Genome Sequence of Leucocoprinus birnbaumii.</title>
        <authorList>
            <person name="Buettner E."/>
        </authorList>
    </citation>
    <scope>NUCLEOTIDE SEQUENCE</scope>
    <source>
        <strain evidence="2">VT141</strain>
    </source>
</reference>
<dbReference type="AlphaFoldDB" id="A0AAD5VRT6"/>
<evidence type="ECO:0000256" key="1">
    <source>
        <dbReference type="SAM" id="MobiDB-lite"/>
    </source>
</evidence>
<dbReference type="Proteomes" id="UP001213000">
    <property type="component" value="Unassembled WGS sequence"/>
</dbReference>
<organism evidence="2 3">
    <name type="scientific">Leucocoprinus birnbaumii</name>
    <dbReference type="NCBI Taxonomy" id="56174"/>
    <lineage>
        <taxon>Eukaryota</taxon>
        <taxon>Fungi</taxon>
        <taxon>Dikarya</taxon>
        <taxon>Basidiomycota</taxon>
        <taxon>Agaricomycotina</taxon>
        <taxon>Agaricomycetes</taxon>
        <taxon>Agaricomycetidae</taxon>
        <taxon>Agaricales</taxon>
        <taxon>Agaricineae</taxon>
        <taxon>Agaricaceae</taxon>
        <taxon>Leucocoprinus</taxon>
    </lineage>
</organism>
<feature type="compositionally biased region" description="Polar residues" evidence="1">
    <location>
        <begin position="313"/>
        <end position="333"/>
    </location>
</feature>
<feature type="region of interest" description="Disordered" evidence="1">
    <location>
        <begin position="313"/>
        <end position="380"/>
    </location>
</feature>
<feature type="compositionally biased region" description="Low complexity" evidence="1">
    <location>
        <begin position="338"/>
        <end position="353"/>
    </location>
</feature>
<gene>
    <name evidence="2" type="ORF">NP233_g7475</name>
</gene>
<sequence>MPFFQGAKGVHVSGSKFYEIGEQTNHYGPTNYNSYAPGINNTIHNGPVVLPLQNDALPPSNAHSDEAQKFLEWTQAGSPTAPSWFHPHPLPLPSLSPFLSPPQGTQSHDTRVVPRHSTAPALRPLSQVGLIERSSSLRIDQCDSPVAEPLHDEPQSMDIDEVPKVEWMSEGNPYRHERHSSQSLAKTRQEYEEFLAWQKRGSPTAPPGFDSQQATRLNLRRRSTPLAAPSVIESTGKPLVLGRNRTPTRGIRKSKPQRPFILTPPPTPPPLHTSRQSRTSAYQPPVAPFIKPVDHHTSSNHLRAQIVQEYGYATSSGSTQNSRFNFEDSQVNTRRLPLDSPLSSPAASAPPSLYHQLPTSSWLPNERDLGQTASNVRVLE</sequence>
<proteinExistence type="predicted"/>
<accession>A0AAD5VRT6</accession>
<comment type="caution">
    <text evidence="2">The sequence shown here is derived from an EMBL/GenBank/DDBJ whole genome shotgun (WGS) entry which is preliminary data.</text>
</comment>
<feature type="region of interest" description="Disordered" evidence="1">
    <location>
        <begin position="221"/>
        <end position="294"/>
    </location>
</feature>
<keyword evidence="3" id="KW-1185">Reference proteome</keyword>
<feature type="compositionally biased region" description="Polar residues" evidence="1">
    <location>
        <begin position="273"/>
        <end position="282"/>
    </location>
</feature>
<feature type="compositionally biased region" description="Pro residues" evidence="1">
    <location>
        <begin position="262"/>
        <end position="271"/>
    </location>
</feature>
<name>A0AAD5VRT6_9AGAR</name>
<protein>
    <submittedName>
        <fullName evidence="2">Uncharacterized protein</fullName>
    </submittedName>
</protein>
<evidence type="ECO:0000313" key="3">
    <source>
        <dbReference type="Proteomes" id="UP001213000"/>
    </source>
</evidence>
<evidence type="ECO:0000313" key="2">
    <source>
        <dbReference type="EMBL" id="KAJ3565689.1"/>
    </source>
</evidence>